<dbReference type="STRING" id="690879.TSACC_2762"/>
<dbReference type="AlphaFoldDB" id="A0A146G5X3"/>
<evidence type="ECO:0000256" key="5">
    <source>
        <dbReference type="ARBA" id="ARBA00023136"/>
    </source>
</evidence>
<keyword evidence="3 6" id="KW-0812">Transmembrane</keyword>
<evidence type="ECO:0000256" key="2">
    <source>
        <dbReference type="ARBA" id="ARBA00022475"/>
    </source>
</evidence>
<dbReference type="InterPro" id="IPR027379">
    <property type="entry name" value="CLS_N"/>
</dbReference>
<evidence type="ECO:0000259" key="7">
    <source>
        <dbReference type="Pfam" id="PF13396"/>
    </source>
</evidence>
<gene>
    <name evidence="8" type="ORF">TSACC_2762</name>
</gene>
<keyword evidence="9" id="KW-1185">Reference proteome</keyword>
<evidence type="ECO:0000256" key="3">
    <source>
        <dbReference type="ARBA" id="ARBA00022692"/>
    </source>
</evidence>
<protein>
    <submittedName>
        <fullName evidence="8">PhospholiPASe_D-nuclease N-terminal</fullName>
    </submittedName>
</protein>
<dbReference type="GO" id="GO:0005886">
    <property type="term" value="C:plasma membrane"/>
    <property type="evidence" value="ECO:0007669"/>
    <property type="project" value="UniProtKB-SubCell"/>
</dbReference>
<feature type="transmembrane region" description="Helical" evidence="6">
    <location>
        <begin position="7"/>
        <end position="27"/>
    </location>
</feature>
<feature type="domain" description="Cardiolipin synthase N-terminal" evidence="7">
    <location>
        <begin position="60"/>
        <end position="100"/>
    </location>
</feature>
<dbReference type="InParanoid" id="A0A146G5X3"/>
<name>A0A146G5X3_TERSA</name>
<evidence type="ECO:0000256" key="6">
    <source>
        <dbReference type="SAM" id="Phobius"/>
    </source>
</evidence>
<accession>A0A146G5X3</accession>
<dbReference type="Proteomes" id="UP000076023">
    <property type="component" value="Unassembled WGS sequence"/>
</dbReference>
<keyword evidence="4 6" id="KW-1133">Transmembrane helix</keyword>
<comment type="caution">
    <text evidence="8">The sequence shown here is derived from an EMBL/GenBank/DDBJ whole genome shotgun (WGS) entry which is preliminary data.</text>
</comment>
<keyword evidence="2" id="KW-1003">Cell membrane</keyword>
<dbReference type="EMBL" id="BDCO01000002">
    <property type="protein sequence ID" value="GAT32364.1"/>
    <property type="molecule type" value="Genomic_DNA"/>
</dbReference>
<proteinExistence type="predicted"/>
<sequence length="113" mass="11838">MRSIPIFYIAFLIGVAAIGVMVGTSVFSTDASHGNAATSEMVSLTMMVAVLLTGAVSALFWVGALVHLLCNRSLEGTERIAWLLVVILLNALGAVLYFFLAPLPPSSRALSAA</sequence>
<feature type="transmembrane region" description="Helical" evidence="6">
    <location>
        <begin position="80"/>
        <end position="100"/>
    </location>
</feature>
<comment type="subcellular location">
    <subcellularLocation>
        <location evidence="1">Cell membrane</location>
        <topology evidence="1">Multi-pass membrane protein</topology>
    </subcellularLocation>
</comment>
<dbReference type="Pfam" id="PF13396">
    <property type="entry name" value="PLDc_N"/>
    <property type="match status" value="1"/>
</dbReference>
<feature type="transmembrane region" description="Helical" evidence="6">
    <location>
        <begin position="47"/>
        <end position="68"/>
    </location>
</feature>
<evidence type="ECO:0000256" key="4">
    <source>
        <dbReference type="ARBA" id="ARBA00022989"/>
    </source>
</evidence>
<evidence type="ECO:0000256" key="1">
    <source>
        <dbReference type="ARBA" id="ARBA00004651"/>
    </source>
</evidence>
<evidence type="ECO:0000313" key="9">
    <source>
        <dbReference type="Proteomes" id="UP000076023"/>
    </source>
</evidence>
<reference evidence="9" key="1">
    <citation type="journal article" date="2017" name="Genome Announc.">
        <title>Draft Genome Sequence of Terrimicrobium sacchariphilum NM-5T, a Facultative Anaerobic Soil Bacterium of the Class Spartobacteria.</title>
        <authorList>
            <person name="Qiu Y.L."/>
            <person name="Tourlousse D.M."/>
            <person name="Matsuura N."/>
            <person name="Ohashi A."/>
            <person name="Sekiguchi Y."/>
        </authorList>
    </citation>
    <scope>NUCLEOTIDE SEQUENCE [LARGE SCALE GENOMIC DNA]</scope>
    <source>
        <strain evidence="9">NM-5</strain>
    </source>
</reference>
<organism evidence="8 9">
    <name type="scientific">Terrimicrobium sacchariphilum</name>
    <dbReference type="NCBI Taxonomy" id="690879"/>
    <lineage>
        <taxon>Bacteria</taxon>
        <taxon>Pseudomonadati</taxon>
        <taxon>Verrucomicrobiota</taxon>
        <taxon>Terrimicrobiia</taxon>
        <taxon>Terrimicrobiales</taxon>
        <taxon>Terrimicrobiaceae</taxon>
        <taxon>Terrimicrobium</taxon>
    </lineage>
</organism>
<evidence type="ECO:0000313" key="8">
    <source>
        <dbReference type="EMBL" id="GAT32364.1"/>
    </source>
</evidence>
<dbReference type="RefSeq" id="WP_075078200.1">
    <property type="nucleotide sequence ID" value="NZ_BDCO01000002.1"/>
</dbReference>
<keyword evidence="5 6" id="KW-0472">Membrane</keyword>